<name>A0AB39BYG4_9CAUD</name>
<reference evidence="1" key="1">
    <citation type="submission" date="2024-06" db="EMBL/GenBank/DDBJ databases">
        <authorList>
            <person name="Agudelo-Romero P."/>
            <person name="Caparros-Martin J.A."/>
            <person name="Sharma A."/>
            <person name="Saladie M."/>
            <person name="Stick S.M."/>
            <person name="O'Gara F."/>
        </authorList>
    </citation>
    <scope>NUCLEOTIDE SEQUENCE</scope>
    <source>
        <strain evidence="1">VContig1</strain>
    </source>
</reference>
<proteinExistence type="predicted"/>
<organism evidence="1">
    <name type="scientific">Pakpunavirus sp</name>
    <dbReference type="NCBI Taxonomy" id="2833053"/>
    <lineage>
        <taxon>Viruses</taxon>
        <taxon>Duplodnaviria</taxon>
        <taxon>Heunggongvirae</taxon>
        <taxon>Uroviricota</taxon>
        <taxon>Caudoviricetes</taxon>
        <taxon>Vandenendeviridae</taxon>
        <taxon>Skurskavirinae</taxon>
        <taxon>Pakpunavirus</taxon>
    </lineage>
</organism>
<evidence type="ECO:0000313" key="1">
    <source>
        <dbReference type="EMBL" id="XDI97829.1"/>
    </source>
</evidence>
<dbReference type="PROSITE" id="PS51257">
    <property type="entry name" value="PROKAR_LIPOPROTEIN"/>
    <property type="match status" value="1"/>
</dbReference>
<evidence type="ECO:0008006" key="2">
    <source>
        <dbReference type="Google" id="ProtNLM"/>
    </source>
</evidence>
<dbReference type="EMBL" id="PP986815">
    <property type="protein sequence ID" value="XDI97829.1"/>
    <property type="molecule type" value="Genomic_DNA"/>
</dbReference>
<sequence length="104" mass="11037">MKGILLSALLIIFLAGCVSGQRFTQQQVDQIKVGVTTEKDLLNIFGAPMAFNAQSDGSKTLVWTWSYASLGGVRSGSKMLSVTLGPDGKAKDYGVSSYASPGFR</sequence>
<accession>A0AB39BYG4</accession>
<protein>
    <recommendedName>
        <fullName evidence="2">Lipoprotein SmpA/OmlA domain-containing protein</fullName>
    </recommendedName>
</protein>